<dbReference type="GO" id="GO:0046677">
    <property type="term" value="P:response to antibiotic"/>
    <property type="evidence" value="ECO:0007669"/>
    <property type="project" value="InterPro"/>
</dbReference>
<dbReference type="Gene3D" id="3.30.1870.10">
    <property type="entry name" value="EreA-like, domain 2"/>
    <property type="match status" value="1"/>
</dbReference>
<dbReference type="SUPFAM" id="SSF159501">
    <property type="entry name" value="EreA/ChaN-like"/>
    <property type="match status" value="1"/>
</dbReference>
<dbReference type="InterPro" id="IPR007815">
    <property type="entry name" value="Emycin_Estase"/>
</dbReference>
<accession>A0A3P1XWY5</accession>
<reference evidence="2 3" key="1">
    <citation type="submission" date="2018-11" db="EMBL/GenBank/DDBJ databases">
        <title>Genomes From Bacteria Associated with the Canine Oral Cavity: a Test Case for Automated Genome-Based Taxonomic Assignment.</title>
        <authorList>
            <person name="Coil D.A."/>
            <person name="Jospin G."/>
            <person name="Darling A.E."/>
            <person name="Wallis C."/>
            <person name="Davis I.J."/>
            <person name="Harris S."/>
            <person name="Eisen J.A."/>
            <person name="Holcombe L.J."/>
            <person name="O'Flynn C."/>
        </authorList>
    </citation>
    <scope>NUCLEOTIDE SEQUENCE [LARGE SCALE GENOMIC DNA]</scope>
    <source>
        <strain evidence="2 3">OH2617_COT-023</strain>
    </source>
</reference>
<name>A0A3P1XWY5_TANFO</name>
<gene>
    <name evidence="2" type="ORF">EII40_02890</name>
</gene>
<organism evidence="2 3">
    <name type="scientific">Tannerella forsythia</name>
    <name type="common">Bacteroides forsythus</name>
    <dbReference type="NCBI Taxonomy" id="28112"/>
    <lineage>
        <taxon>Bacteria</taxon>
        <taxon>Pseudomonadati</taxon>
        <taxon>Bacteroidota</taxon>
        <taxon>Bacteroidia</taxon>
        <taxon>Bacteroidales</taxon>
        <taxon>Tannerellaceae</taxon>
        <taxon>Tannerella</taxon>
    </lineage>
</organism>
<dbReference type="PANTHER" id="PTHR31299">
    <property type="entry name" value="ESTERASE, PUTATIVE (AFU_ORTHOLOGUE AFUA_1G05850)-RELATED"/>
    <property type="match status" value="1"/>
</dbReference>
<evidence type="ECO:0000313" key="2">
    <source>
        <dbReference type="EMBL" id="RRD62520.1"/>
    </source>
</evidence>
<feature type="signal peptide" evidence="1">
    <location>
        <begin position="1"/>
        <end position="24"/>
    </location>
</feature>
<protein>
    <recommendedName>
        <fullName evidence="4">Erythromycin esterase</fullName>
    </recommendedName>
</protein>
<comment type="caution">
    <text evidence="2">The sequence shown here is derived from an EMBL/GenBank/DDBJ whole genome shotgun (WGS) entry which is preliminary data.</text>
</comment>
<dbReference type="AlphaFoldDB" id="A0A3P1XWY5"/>
<dbReference type="CDD" id="cd14728">
    <property type="entry name" value="Ere-like"/>
    <property type="match status" value="1"/>
</dbReference>
<dbReference type="Proteomes" id="UP000278609">
    <property type="component" value="Unassembled WGS sequence"/>
</dbReference>
<evidence type="ECO:0000313" key="3">
    <source>
        <dbReference type="Proteomes" id="UP000278609"/>
    </source>
</evidence>
<dbReference type="Gene3D" id="3.40.1660.10">
    <property type="entry name" value="EreA-like (biosynthetic domain)"/>
    <property type="match status" value="1"/>
</dbReference>
<proteinExistence type="predicted"/>
<dbReference type="InterPro" id="IPR052036">
    <property type="entry name" value="Hydrolase/PRTase-associated"/>
</dbReference>
<keyword evidence="1" id="KW-0732">Signal</keyword>
<feature type="chain" id="PRO_5018237944" description="Erythromycin esterase" evidence="1">
    <location>
        <begin position="25"/>
        <end position="613"/>
    </location>
</feature>
<evidence type="ECO:0000256" key="1">
    <source>
        <dbReference type="SAM" id="SignalP"/>
    </source>
</evidence>
<evidence type="ECO:0008006" key="4">
    <source>
        <dbReference type="Google" id="ProtNLM"/>
    </source>
</evidence>
<dbReference type="EMBL" id="RQYS01000009">
    <property type="protein sequence ID" value="RRD62520.1"/>
    <property type="molecule type" value="Genomic_DNA"/>
</dbReference>
<dbReference type="RefSeq" id="WP_124750774.1">
    <property type="nucleotide sequence ID" value="NZ_RQYS01000009.1"/>
</dbReference>
<dbReference type="Gene3D" id="1.20.1440.30">
    <property type="entry name" value="Biosynthetic Protein domain"/>
    <property type="match status" value="1"/>
</dbReference>
<dbReference type="OrthoDB" id="1027095at2"/>
<dbReference type="PANTHER" id="PTHR31299:SF0">
    <property type="entry name" value="ESTERASE, PUTATIVE (AFU_ORTHOLOGUE AFUA_1G05850)-RELATED"/>
    <property type="match status" value="1"/>
</dbReference>
<dbReference type="Pfam" id="PF05139">
    <property type="entry name" value="Erythro_esteras"/>
    <property type="match status" value="1"/>
</dbReference>
<sequence>MKNKMKTHLLILLLGVLYGVSCTAQTEHKPYTKMYDLEFRMQEDSSIAYHWQQNAAYLNYTIPVGVKGPDRPLLAMMYLQGNPFFNRLQTELKQRILLPPCDANQATIEFESKGKNIKLASIILDAIDEEEKVIFSDTLRFVPDTALRIVSKNITVKNAKLLNIRINAEGVVDSTAYIAFSKLNLWLDGKSIDSFPIRTLSPFTAQDTRTYIPIAMDARIPLEQINGIDKKKIIGLGESMHGNGEIKKLGYECILQMIEQQNARLVLLEMPLDVSLACNRYIQDSRYTLDSLFLAGKSTFHLFDFLDKLRLFNSKQTDESKVRLYGFDYNAIYSPTQNSAVDIIDFVTRLNEQAKIPELDQFCLLLMEADWQEATAFLQAHKSEIQKVLTSEEINVISHILTLSKEIGNNPIQRYIRRDSVMFANAKFLIDEYAGAENVKTIIYGHAIHINRLSTFPAVPCTPFGYYMQEHYSDAYSPLLILTGEGANIAYDQHYSQQKTFLHKLPFNSMESFLSTFDENIFYLPLTSEFNRLILSRFKGSHHMPQEFYPFNLYQRYNGVFFIKNTGRKPMENKEVAFQELSHLYLLNIKRRENKMEEIQERIQRANFSRSTQ</sequence>